<feature type="region of interest" description="Disordered" evidence="2">
    <location>
        <begin position="591"/>
        <end position="619"/>
    </location>
</feature>
<keyword evidence="6" id="KW-1185">Reference proteome</keyword>
<gene>
    <name evidence="5" type="ORF">RIF29_16179</name>
</gene>
<organism evidence="5 6">
    <name type="scientific">Crotalaria pallida</name>
    <name type="common">Smooth rattlebox</name>
    <name type="synonym">Crotalaria striata</name>
    <dbReference type="NCBI Taxonomy" id="3830"/>
    <lineage>
        <taxon>Eukaryota</taxon>
        <taxon>Viridiplantae</taxon>
        <taxon>Streptophyta</taxon>
        <taxon>Embryophyta</taxon>
        <taxon>Tracheophyta</taxon>
        <taxon>Spermatophyta</taxon>
        <taxon>Magnoliopsida</taxon>
        <taxon>eudicotyledons</taxon>
        <taxon>Gunneridae</taxon>
        <taxon>Pentapetalae</taxon>
        <taxon>rosids</taxon>
        <taxon>fabids</taxon>
        <taxon>Fabales</taxon>
        <taxon>Fabaceae</taxon>
        <taxon>Papilionoideae</taxon>
        <taxon>50 kb inversion clade</taxon>
        <taxon>genistoids sensu lato</taxon>
        <taxon>core genistoids</taxon>
        <taxon>Crotalarieae</taxon>
        <taxon>Crotalaria</taxon>
    </lineage>
</organism>
<proteinExistence type="predicted"/>
<reference evidence="5 6" key="1">
    <citation type="submission" date="2024-01" db="EMBL/GenBank/DDBJ databases">
        <title>The genomes of 5 underutilized Papilionoideae crops provide insights into root nodulation and disease resistanc.</title>
        <authorList>
            <person name="Yuan L."/>
        </authorList>
    </citation>
    <scope>NUCLEOTIDE SEQUENCE [LARGE SCALE GENOMIC DNA]</scope>
    <source>
        <strain evidence="5">ZHUSHIDOU_FW_LH</strain>
        <tissue evidence="5">Leaf</tissue>
    </source>
</reference>
<dbReference type="InterPro" id="IPR058610">
    <property type="entry name" value="WIT1_2_N"/>
</dbReference>
<feature type="domain" description="WIT1/2 N-terminal helical bundle" evidence="4">
    <location>
        <begin position="41"/>
        <end position="179"/>
    </location>
</feature>
<feature type="coiled-coil region" evidence="1">
    <location>
        <begin position="296"/>
        <end position="509"/>
    </location>
</feature>
<evidence type="ECO:0000256" key="1">
    <source>
        <dbReference type="SAM" id="Coils"/>
    </source>
</evidence>
<dbReference type="EMBL" id="JAYWIO010000003">
    <property type="protein sequence ID" value="KAK7275072.1"/>
    <property type="molecule type" value="Genomic_DNA"/>
</dbReference>
<evidence type="ECO:0000313" key="5">
    <source>
        <dbReference type="EMBL" id="KAK7275072.1"/>
    </source>
</evidence>
<keyword evidence="3" id="KW-0812">Transmembrane</keyword>
<dbReference type="PANTHER" id="PTHR35705:SF2">
    <property type="entry name" value="WPP DOMAIN-INTERACTING TAIL-ANCHORED PROTEIN 2"/>
    <property type="match status" value="1"/>
</dbReference>
<keyword evidence="3" id="KW-0472">Membrane</keyword>
<dbReference type="InterPro" id="IPR039976">
    <property type="entry name" value="WIT1/WIT2"/>
</dbReference>
<comment type="caution">
    <text evidence="5">The sequence shown here is derived from an EMBL/GenBank/DDBJ whole genome shotgun (WGS) entry which is preliminary data.</text>
</comment>
<sequence>MDEFADKVQGGLYSADAAFSKLGSLEVERFSTKENDIQELEMSQQALTEIDFRLAYSSEKLVNLHVLYIYLLAQENDLEVMNSKNNGILTNFFEKAMSFDLLSGVLDSEVRELDDFLDTLHEDIVDARHKIFSCRHLAEVFFMMEEKLQDSEESVKQFQQQLLELKIQSSQLQKILVAFRHENCETGKVLNLSENGQLTDMKAKSNDQLVENRRYILRMLEKSLARELELEKKLAELRKNEELKLKLHYTEQVALRMEEAAEVVWGRFLEADNASEVLMGISKGLIGRLQVTEFNLNGFTQRENDLKSKVQNLIEQLIAKDAALEKLERSHVENIKENSAEVQALKKRVSFFEEERKDFEHRMNAVIAENESCQEQLIEMENFVESLKESIEITENRAESAEAKVTQLSETNLELTEELNFLKGSASTAEKKVGSLEKQLRELDLQLQNAKASSEASQEQQNMLYSAIWDMELLIEELKSKVSKAESSKESAEEQCTMLSETNIELNKELDLLRSEMISLKTSLKEASNSKLSSTKEINTRTKVIMDMVMQLSTERERINKQLDALKRENRSLVVKLKDTKVGNRLDVYNNGLDNKNEDQASNIDSSNGSCEKSYDEEGTDPFNKTFQAAIQNSSWLSFASSSEINDQTIPNHGPSGLDHPDDTSHEVITIILARYMCRLRSVGEPSEGASSGSQLGSSISTDKSANWRKLAFLLVTMIVPLVSVLALCLFDKETFSFLKAFDG</sequence>
<keyword evidence="1" id="KW-0175">Coiled coil</keyword>
<feature type="transmembrane region" description="Helical" evidence="3">
    <location>
        <begin position="711"/>
        <end position="731"/>
    </location>
</feature>
<dbReference type="PANTHER" id="PTHR35705">
    <property type="entry name" value="WPP DOMAIN-INTERACTING TAIL-ANCHORED PROTEIN 1"/>
    <property type="match status" value="1"/>
</dbReference>
<evidence type="ECO:0000256" key="2">
    <source>
        <dbReference type="SAM" id="MobiDB-lite"/>
    </source>
</evidence>
<evidence type="ECO:0000313" key="6">
    <source>
        <dbReference type="Proteomes" id="UP001372338"/>
    </source>
</evidence>
<name>A0AAN9FEX0_CROPI</name>
<evidence type="ECO:0000259" key="4">
    <source>
        <dbReference type="Pfam" id="PF26581"/>
    </source>
</evidence>
<accession>A0AAN9FEX0</accession>
<protein>
    <recommendedName>
        <fullName evidence="4">WIT1/2 N-terminal helical bundle domain-containing protein</fullName>
    </recommendedName>
</protein>
<dbReference type="AlphaFoldDB" id="A0AAN9FEX0"/>
<feature type="compositionally biased region" description="Polar residues" evidence="2">
    <location>
        <begin position="600"/>
        <end position="611"/>
    </location>
</feature>
<keyword evidence="3" id="KW-1133">Transmembrane helix</keyword>
<dbReference type="SUPFAM" id="SSF57997">
    <property type="entry name" value="Tropomyosin"/>
    <property type="match status" value="1"/>
</dbReference>
<evidence type="ECO:0000256" key="3">
    <source>
        <dbReference type="SAM" id="Phobius"/>
    </source>
</evidence>
<feature type="coiled-coil region" evidence="1">
    <location>
        <begin position="148"/>
        <end position="175"/>
    </location>
</feature>
<dbReference type="Pfam" id="PF26581">
    <property type="entry name" value="WIT1_2_N"/>
    <property type="match status" value="1"/>
</dbReference>
<dbReference type="Proteomes" id="UP001372338">
    <property type="component" value="Unassembled WGS sequence"/>
</dbReference>
<feature type="coiled-coil region" evidence="1">
    <location>
        <begin position="549"/>
        <end position="576"/>
    </location>
</feature>